<protein>
    <submittedName>
        <fullName evidence="3">Clavaminate synthase-like protein</fullName>
    </submittedName>
</protein>
<keyword evidence="4" id="KW-1185">Reference proteome</keyword>
<dbReference type="STRING" id="1745343.A0A2J6PGL9"/>
<dbReference type="SUPFAM" id="SSF51197">
    <property type="entry name" value="Clavaminate synthase-like"/>
    <property type="match status" value="1"/>
</dbReference>
<dbReference type="AlphaFoldDB" id="A0A2J6PGL9"/>
<dbReference type="Proteomes" id="UP000235672">
    <property type="component" value="Unassembled WGS sequence"/>
</dbReference>
<sequence length="252" mass="27870">MSVKLEVIKWERLLNGDATEKSRLLDTCRKIGIFHLDLSGTNTQNLLKDLRIVDDAQTVFFEHDVETKMKYATGVPDRGYERFNDTNVDILELSREEELSGKLALPEEFHAIRSSLQNVTNSSDSILRKIASILCSSLEPPMSASVAANSQRPGKSNLGLGIARAPAGTQLMSSHADDGLLTILYHITPFIEIPAPVPGGWALIEMAEDLHIVNVGEALERLSEGRLRSAPHRITQAEGDNHLITYYLHTDS</sequence>
<name>A0A2J6PGL9_9HELO</name>
<dbReference type="Gene3D" id="2.60.120.330">
    <property type="entry name" value="B-lactam Antibiotic, Isopenicillin N Synthase, Chain"/>
    <property type="match status" value="1"/>
</dbReference>
<dbReference type="InterPro" id="IPR044861">
    <property type="entry name" value="IPNS-like_FE2OG_OXY"/>
</dbReference>
<dbReference type="PANTHER" id="PTHR47990">
    <property type="entry name" value="2-OXOGLUTARATE (2OG) AND FE(II)-DEPENDENT OXYGENASE SUPERFAMILY PROTEIN-RELATED"/>
    <property type="match status" value="1"/>
</dbReference>
<dbReference type="EMBL" id="KZ613535">
    <property type="protein sequence ID" value="PMD13170.1"/>
    <property type="molecule type" value="Genomic_DNA"/>
</dbReference>
<evidence type="ECO:0000313" key="4">
    <source>
        <dbReference type="Proteomes" id="UP000235672"/>
    </source>
</evidence>
<evidence type="ECO:0000259" key="2">
    <source>
        <dbReference type="Pfam" id="PF03171"/>
    </source>
</evidence>
<dbReference type="InterPro" id="IPR050231">
    <property type="entry name" value="Iron_ascorbate_oxido_reductase"/>
</dbReference>
<accession>A0A2J6PGL9</accession>
<reference evidence="3 4" key="1">
    <citation type="submission" date="2016-05" db="EMBL/GenBank/DDBJ databases">
        <title>A degradative enzymes factory behind the ericoid mycorrhizal symbiosis.</title>
        <authorList>
            <consortium name="DOE Joint Genome Institute"/>
            <person name="Martino E."/>
            <person name="Morin E."/>
            <person name="Grelet G."/>
            <person name="Kuo A."/>
            <person name="Kohler A."/>
            <person name="Daghino S."/>
            <person name="Barry K."/>
            <person name="Choi C."/>
            <person name="Cichocki N."/>
            <person name="Clum A."/>
            <person name="Copeland A."/>
            <person name="Hainaut M."/>
            <person name="Haridas S."/>
            <person name="Labutti K."/>
            <person name="Lindquist E."/>
            <person name="Lipzen A."/>
            <person name="Khouja H.-R."/>
            <person name="Murat C."/>
            <person name="Ohm R."/>
            <person name="Olson A."/>
            <person name="Spatafora J."/>
            <person name="Veneault-Fourrey C."/>
            <person name="Henrissat B."/>
            <person name="Grigoriev I."/>
            <person name="Martin F."/>
            <person name="Perotto S."/>
        </authorList>
    </citation>
    <scope>NUCLEOTIDE SEQUENCE [LARGE SCALE GENOMIC DNA]</scope>
    <source>
        <strain evidence="3 4">UAMH 7357</strain>
    </source>
</reference>
<dbReference type="OrthoDB" id="288590at2759"/>
<comment type="similarity">
    <text evidence="1">Belongs to the iron/ascorbate-dependent oxidoreductase family.</text>
</comment>
<gene>
    <name evidence="3" type="ORF">NA56DRAFT_738577</name>
</gene>
<organism evidence="3 4">
    <name type="scientific">Hyaloscypha hepaticicola</name>
    <dbReference type="NCBI Taxonomy" id="2082293"/>
    <lineage>
        <taxon>Eukaryota</taxon>
        <taxon>Fungi</taxon>
        <taxon>Dikarya</taxon>
        <taxon>Ascomycota</taxon>
        <taxon>Pezizomycotina</taxon>
        <taxon>Leotiomycetes</taxon>
        <taxon>Helotiales</taxon>
        <taxon>Hyaloscyphaceae</taxon>
        <taxon>Hyaloscypha</taxon>
    </lineage>
</organism>
<dbReference type="InterPro" id="IPR027443">
    <property type="entry name" value="IPNS-like_sf"/>
</dbReference>
<feature type="domain" description="Isopenicillin N synthase-like Fe(2+) 2OG dioxygenase" evidence="2">
    <location>
        <begin position="172"/>
        <end position="239"/>
    </location>
</feature>
<evidence type="ECO:0000313" key="3">
    <source>
        <dbReference type="EMBL" id="PMD13170.1"/>
    </source>
</evidence>
<evidence type="ECO:0000256" key="1">
    <source>
        <dbReference type="ARBA" id="ARBA00008056"/>
    </source>
</evidence>
<dbReference type="Pfam" id="PF03171">
    <property type="entry name" value="2OG-FeII_Oxy"/>
    <property type="match status" value="1"/>
</dbReference>
<proteinExistence type="inferred from homology"/>